<accession>A0A5E6NZ36</accession>
<reference evidence="2 3" key="1">
    <citation type="submission" date="2019-09" db="EMBL/GenBank/DDBJ databases">
        <authorList>
            <person name="Chandra G."/>
            <person name="Truman W A."/>
        </authorList>
    </citation>
    <scope>NUCLEOTIDE SEQUENCE [LARGE SCALE GENOMIC DNA]</scope>
    <source>
        <strain evidence="2">PS659</strain>
    </source>
</reference>
<keyword evidence="1" id="KW-0812">Transmembrane</keyword>
<name>A0A5E6NZ36_PSEFL</name>
<keyword evidence="1" id="KW-1133">Transmembrane helix</keyword>
<evidence type="ECO:0000256" key="1">
    <source>
        <dbReference type="SAM" id="Phobius"/>
    </source>
</evidence>
<gene>
    <name evidence="2" type="ORF">PS659_00041</name>
</gene>
<proteinExistence type="predicted"/>
<dbReference type="EMBL" id="CABVGY010000001">
    <property type="protein sequence ID" value="VVM36196.1"/>
    <property type="molecule type" value="Genomic_DNA"/>
</dbReference>
<dbReference type="RefSeq" id="WP_150714241.1">
    <property type="nucleotide sequence ID" value="NZ_CABVGY010000001.1"/>
</dbReference>
<evidence type="ECO:0008006" key="4">
    <source>
        <dbReference type="Google" id="ProtNLM"/>
    </source>
</evidence>
<protein>
    <recommendedName>
        <fullName evidence="4">Transmembrane protein</fullName>
    </recommendedName>
</protein>
<dbReference type="AlphaFoldDB" id="A0A5E6NZ36"/>
<feature type="transmembrane region" description="Helical" evidence="1">
    <location>
        <begin position="37"/>
        <end position="57"/>
    </location>
</feature>
<keyword evidence="1" id="KW-0472">Membrane</keyword>
<sequence>MSIADDAEHPDLNSRRYPVREDMAYQIKVWRFERCGWYLLVLLMVLGLLGLFSRGLLSTREISSEDGRVRVQYERFHRHGSTNPMKISVSGAPDSTVELELAGEMLEGFSIETLQPEPARARSHAQGIRLWLQTDPQGQADLFVTLRGDGLGLFRSRIVLPGTNDVKLVQFIFP</sequence>
<dbReference type="Proteomes" id="UP000326729">
    <property type="component" value="Unassembled WGS sequence"/>
</dbReference>
<organism evidence="2 3">
    <name type="scientific">Pseudomonas fluorescens</name>
    <dbReference type="NCBI Taxonomy" id="294"/>
    <lineage>
        <taxon>Bacteria</taxon>
        <taxon>Pseudomonadati</taxon>
        <taxon>Pseudomonadota</taxon>
        <taxon>Gammaproteobacteria</taxon>
        <taxon>Pseudomonadales</taxon>
        <taxon>Pseudomonadaceae</taxon>
        <taxon>Pseudomonas</taxon>
    </lineage>
</organism>
<evidence type="ECO:0000313" key="3">
    <source>
        <dbReference type="Proteomes" id="UP000326729"/>
    </source>
</evidence>
<evidence type="ECO:0000313" key="2">
    <source>
        <dbReference type="EMBL" id="VVM36196.1"/>
    </source>
</evidence>
<dbReference type="OrthoDB" id="7027300at2"/>